<dbReference type="SMART" id="SM00345">
    <property type="entry name" value="HTH_GNTR"/>
    <property type="match status" value="1"/>
</dbReference>
<dbReference type="SUPFAM" id="SSF48008">
    <property type="entry name" value="GntR ligand-binding domain-like"/>
    <property type="match status" value="1"/>
</dbReference>
<evidence type="ECO:0000259" key="4">
    <source>
        <dbReference type="PROSITE" id="PS50949"/>
    </source>
</evidence>
<keyword evidence="1" id="KW-0805">Transcription regulation</keyword>
<dbReference type="Gene3D" id="1.10.10.10">
    <property type="entry name" value="Winged helix-like DNA-binding domain superfamily/Winged helix DNA-binding domain"/>
    <property type="match status" value="1"/>
</dbReference>
<dbReference type="CDD" id="cd07377">
    <property type="entry name" value="WHTH_GntR"/>
    <property type="match status" value="1"/>
</dbReference>
<evidence type="ECO:0000256" key="3">
    <source>
        <dbReference type="ARBA" id="ARBA00023163"/>
    </source>
</evidence>
<dbReference type="InterPro" id="IPR000524">
    <property type="entry name" value="Tscrpt_reg_HTH_GntR"/>
</dbReference>
<dbReference type="InterPro" id="IPR036388">
    <property type="entry name" value="WH-like_DNA-bd_sf"/>
</dbReference>
<protein>
    <submittedName>
        <fullName evidence="5">FadR family transcriptional regulator</fullName>
    </submittedName>
</protein>
<dbReference type="PRINTS" id="PR00035">
    <property type="entry name" value="HTHGNTR"/>
</dbReference>
<dbReference type="EMBL" id="JAJNDB010000003">
    <property type="protein sequence ID" value="MCD2194764.1"/>
    <property type="molecule type" value="Genomic_DNA"/>
</dbReference>
<evidence type="ECO:0000313" key="5">
    <source>
        <dbReference type="EMBL" id="MCD2194764.1"/>
    </source>
</evidence>
<dbReference type="InterPro" id="IPR011711">
    <property type="entry name" value="GntR_C"/>
</dbReference>
<evidence type="ECO:0000256" key="1">
    <source>
        <dbReference type="ARBA" id="ARBA00023015"/>
    </source>
</evidence>
<dbReference type="PANTHER" id="PTHR43537">
    <property type="entry name" value="TRANSCRIPTIONAL REGULATOR, GNTR FAMILY"/>
    <property type="match status" value="1"/>
</dbReference>
<dbReference type="InterPro" id="IPR008920">
    <property type="entry name" value="TF_FadR/GntR_C"/>
</dbReference>
<sequence length="236" mass="25214">MTVPPLPQRRTRGVGVEIAAHLERLIATGELAPGAKLPPERELAESLTVSRGSVRDALGHLESKSLVERVQGRGTVVCLPPAQVGELHAGLDETEKELADVAELRAVVEPRIAEFAALRATASDLLQLDDILARSHDGLVTADSVRLDVEFHSALARASQNPLLATVNTLACSWTPDVRRRSHTTRRARRVSVEGHRAILAAVRARDGEAARAAMADHLRAVAALTRLATDEGAGS</sequence>
<evidence type="ECO:0000313" key="6">
    <source>
        <dbReference type="Proteomes" id="UP001199469"/>
    </source>
</evidence>
<gene>
    <name evidence="5" type="ORF">LQ327_15435</name>
</gene>
<dbReference type="SUPFAM" id="SSF46785">
    <property type="entry name" value="Winged helix' DNA-binding domain"/>
    <property type="match status" value="1"/>
</dbReference>
<name>A0ABS8P9J2_9PSEU</name>
<proteinExistence type="predicted"/>
<accession>A0ABS8P9J2</accession>
<keyword evidence="6" id="KW-1185">Reference proteome</keyword>
<dbReference type="Pfam" id="PF07729">
    <property type="entry name" value="FCD"/>
    <property type="match status" value="1"/>
</dbReference>
<reference evidence="5 6" key="1">
    <citation type="submission" date="2021-11" db="EMBL/GenBank/DDBJ databases">
        <title>Draft genome sequence of Actinomycetospora sp. SF1 isolated from the rhizosphere soil.</title>
        <authorList>
            <person name="Duangmal K."/>
            <person name="Chantavorakit T."/>
        </authorList>
    </citation>
    <scope>NUCLEOTIDE SEQUENCE [LARGE SCALE GENOMIC DNA]</scope>
    <source>
        <strain evidence="5 6">TBRC 5722</strain>
    </source>
</reference>
<dbReference type="Pfam" id="PF00392">
    <property type="entry name" value="GntR"/>
    <property type="match status" value="1"/>
</dbReference>
<organism evidence="5 6">
    <name type="scientific">Actinomycetospora endophytica</name>
    <dbReference type="NCBI Taxonomy" id="2291215"/>
    <lineage>
        <taxon>Bacteria</taxon>
        <taxon>Bacillati</taxon>
        <taxon>Actinomycetota</taxon>
        <taxon>Actinomycetes</taxon>
        <taxon>Pseudonocardiales</taxon>
        <taxon>Pseudonocardiaceae</taxon>
        <taxon>Actinomycetospora</taxon>
    </lineage>
</organism>
<keyword evidence="3" id="KW-0804">Transcription</keyword>
<dbReference type="PANTHER" id="PTHR43537:SF5">
    <property type="entry name" value="UXU OPERON TRANSCRIPTIONAL REGULATOR"/>
    <property type="match status" value="1"/>
</dbReference>
<dbReference type="Proteomes" id="UP001199469">
    <property type="component" value="Unassembled WGS sequence"/>
</dbReference>
<dbReference type="Gene3D" id="1.20.120.530">
    <property type="entry name" value="GntR ligand-binding domain-like"/>
    <property type="match status" value="1"/>
</dbReference>
<dbReference type="InterPro" id="IPR036390">
    <property type="entry name" value="WH_DNA-bd_sf"/>
</dbReference>
<dbReference type="SMART" id="SM00895">
    <property type="entry name" value="FCD"/>
    <property type="match status" value="1"/>
</dbReference>
<comment type="caution">
    <text evidence="5">The sequence shown here is derived from an EMBL/GenBank/DDBJ whole genome shotgun (WGS) entry which is preliminary data.</text>
</comment>
<dbReference type="RefSeq" id="WP_230735168.1">
    <property type="nucleotide sequence ID" value="NZ_JAJNDB010000003.1"/>
</dbReference>
<keyword evidence="2" id="KW-0238">DNA-binding</keyword>
<feature type="domain" description="HTH gntR-type" evidence="4">
    <location>
        <begin position="12"/>
        <end position="80"/>
    </location>
</feature>
<evidence type="ECO:0000256" key="2">
    <source>
        <dbReference type="ARBA" id="ARBA00023125"/>
    </source>
</evidence>
<dbReference type="PROSITE" id="PS50949">
    <property type="entry name" value="HTH_GNTR"/>
    <property type="match status" value="1"/>
</dbReference>